<dbReference type="Proteomes" id="UP000499080">
    <property type="component" value="Unassembled WGS sequence"/>
</dbReference>
<protein>
    <submittedName>
        <fullName evidence="1">Uncharacterized protein</fullName>
    </submittedName>
</protein>
<evidence type="ECO:0000313" key="1">
    <source>
        <dbReference type="EMBL" id="GBL84198.1"/>
    </source>
</evidence>
<dbReference type="EMBL" id="BGPR01000036">
    <property type="protein sequence ID" value="GBL84198.1"/>
    <property type="molecule type" value="Genomic_DNA"/>
</dbReference>
<organism evidence="1 2">
    <name type="scientific">Araneus ventricosus</name>
    <name type="common">Orbweaver spider</name>
    <name type="synonym">Epeira ventricosa</name>
    <dbReference type="NCBI Taxonomy" id="182803"/>
    <lineage>
        <taxon>Eukaryota</taxon>
        <taxon>Metazoa</taxon>
        <taxon>Ecdysozoa</taxon>
        <taxon>Arthropoda</taxon>
        <taxon>Chelicerata</taxon>
        <taxon>Arachnida</taxon>
        <taxon>Araneae</taxon>
        <taxon>Araneomorphae</taxon>
        <taxon>Entelegynae</taxon>
        <taxon>Araneoidea</taxon>
        <taxon>Araneidae</taxon>
        <taxon>Araneus</taxon>
    </lineage>
</organism>
<accession>A0A4Y2AWT7</accession>
<sequence length="87" mass="9762">MNDQPLSLALGAGGFQTRSPIPLKDLLCWWAWVTLNLTSWLKRPLDGLMRKLGKRVTALSDHCSKLRGPSQNSFTVGSKWNVKIKLN</sequence>
<name>A0A4Y2AWT7_ARAVE</name>
<proteinExistence type="predicted"/>
<comment type="caution">
    <text evidence="1">The sequence shown here is derived from an EMBL/GenBank/DDBJ whole genome shotgun (WGS) entry which is preliminary data.</text>
</comment>
<keyword evidence="2" id="KW-1185">Reference proteome</keyword>
<reference evidence="1 2" key="1">
    <citation type="journal article" date="2019" name="Sci. Rep.">
        <title>Orb-weaving spider Araneus ventricosus genome elucidates the spidroin gene catalogue.</title>
        <authorList>
            <person name="Kono N."/>
            <person name="Nakamura H."/>
            <person name="Ohtoshi R."/>
            <person name="Moran D.A.P."/>
            <person name="Shinohara A."/>
            <person name="Yoshida Y."/>
            <person name="Fujiwara M."/>
            <person name="Mori M."/>
            <person name="Tomita M."/>
            <person name="Arakawa K."/>
        </authorList>
    </citation>
    <scope>NUCLEOTIDE SEQUENCE [LARGE SCALE GENOMIC DNA]</scope>
</reference>
<dbReference type="AlphaFoldDB" id="A0A4Y2AWT7"/>
<evidence type="ECO:0000313" key="2">
    <source>
        <dbReference type="Proteomes" id="UP000499080"/>
    </source>
</evidence>
<gene>
    <name evidence="1" type="ORF">AVEN_118599_1</name>
</gene>